<keyword evidence="7 11" id="KW-0547">Nucleotide-binding</keyword>
<comment type="pathway">
    <text evidence="2 11">Cofactor biosynthesis; NAD(+) biosynthesis; deamido-NAD(+) from nicotinate D-ribonucleotide: step 1/1.</text>
</comment>
<dbReference type="GO" id="GO:0004515">
    <property type="term" value="F:nicotinate-nucleotide adenylyltransferase activity"/>
    <property type="evidence" value="ECO:0007669"/>
    <property type="project" value="UniProtKB-UniRule"/>
</dbReference>
<dbReference type="GO" id="GO:0005524">
    <property type="term" value="F:ATP binding"/>
    <property type="evidence" value="ECO:0007669"/>
    <property type="project" value="UniProtKB-KW"/>
</dbReference>
<dbReference type="CDD" id="cd02165">
    <property type="entry name" value="NMNAT"/>
    <property type="match status" value="1"/>
</dbReference>
<evidence type="ECO:0000256" key="11">
    <source>
        <dbReference type="HAMAP-Rule" id="MF_00244"/>
    </source>
</evidence>
<proteinExistence type="inferred from homology"/>
<evidence type="ECO:0000256" key="7">
    <source>
        <dbReference type="ARBA" id="ARBA00022741"/>
    </source>
</evidence>
<dbReference type="NCBIfam" id="TIGR00482">
    <property type="entry name" value="nicotinate (nicotinamide) nucleotide adenylyltransferase"/>
    <property type="match status" value="1"/>
</dbReference>
<dbReference type="Pfam" id="PF01467">
    <property type="entry name" value="CTP_transf_like"/>
    <property type="match status" value="1"/>
</dbReference>
<dbReference type="EMBL" id="PDKN01000010">
    <property type="protein sequence ID" value="RXJ54474.1"/>
    <property type="molecule type" value="Genomic_DNA"/>
</dbReference>
<dbReference type="SUPFAM" id="SSF52374">
    <property type="entry name" value="Nucleotidylyl transferase"/>
    <property type="match status" value="1"/>
</dbReference>
<dbReference type="UniPathway" id="UPA00253">
    <property type="reaction ID" value="UER00332"/>
</dbReference>
<dbReference type="EC" id="2.7.7.18" evidence="11"/>
<keyword evidence="8 11" id="KW-0067">ATP-binding</keyword>
<evidence type="ECO:0000256" key="9">
    <source>
        <dbReference type="ARBA" id="ARBA00023027"/>
    </source>
</evidence>
<evidence type="ECO:0000256" key="6">
    <source>
        <dbReference type="ARBA" id="ARBA00022695"/>
    </source>
</evidence>
<reference evidence="13 14" key="1">
    <citation type="submission" date="2017-10" db="EMBL/GenBank/DDBJ databases">
        <title>Genomics of the genus Arcobacter.</title>
        <authorList>
            <person name="Perez-Cataluna A."/>
            <person name="Figueras M.J."/>
        </authorList>
    </citation>
    <scope>NUCLEOTIDE SEQUENCE [LARGE SCALE GENOMIC DNA]</scope>
    <source>
        <strain evidence="13 14">CECT 8987</strain>
    </source>
</reference>
<dbReference type="InterPro" id="IPR004821">
    <property type="entry name" value="Cyt_trans-like"/>
</dbReference>
<protein>
    <recommendedName>
        <fullName evidence="11">Probable nicotinate-nucleotide adenylyltransferase</fullName>
        <ecNumber evidence="11">2.7.7.18</ecNumber>
    </recommendedName>
    <alternativeName>
        <fullName evidence="11">Deamido-NAD(+) diphosphorylase</fullName>
    </alternativeName>
    <alternativeName>
        <fullName evidence="11">Deamido-NAD(+) pyrophosphorylase</fullName>
    </alternativeName>
    <alternativeName>
        <fullName evidence="11">Nicotinate mononucleotide adenylyltransferase</fullName>
        <shortName evidence="11">NaMN adenylyltransferase</shortName>
    </alternativeName>
</protein>
<name>A0A4Q0XMF8_9BACT</name>
<keyword evidence="9 11" id="KW-0520">NAD</keyword>
<keyword evidence="4 11" id="KW-0662">Pyridine nucleotide biosynthesis</keyword>
<evidence type="ECO:0000256" key="8">
    <source>
        <dbReference type="ARBA" id="ARBA00022840"/>
    </source>
</evidence>
<organism evidence="13 14">
    <name type="scientific">Candidatus Marinarcus aquaticus</name>
    <dbReference type="NCBI Taxonomy" id="2044504"/>
    <lineage>
        <taxon>Bacteria</taxon>
        <taxon>Pseudomonadati</taxon>
        <taxon>Campylobacterota</taxon>
        <taxon>Epsilonproteobacteria</taxon>
        <taxon>Campylobacterales</taxon>
        <taxon>Arcobacteraceae</taxon>
        <taxon>Candidatus Marinarcus</taxon>
    </lineage>
</organism>
<dbReference type="AlphaFoldDB" id="A0A4Q0XMF8"/>
<keyword evidence="6 11" id="KW-0548">Nucleotidyltransferase</keyword>
<dbReference type="GO" id="GO:0009435">
    <property type="term" value="P:NAD+ biosynthetic process"/>
    <property type="evidence" value="ECO:0007669"/>
    <property type="project" value="UniProtKB-UniRule"/>
</dbReference>
<dbReference type="Proteomes" id="UP000290657">
    <property type="component" value="Unassembled WGS sequence"/>
</dbReference>
<dbReference type="InterPro" id="IPR005248">
    <property type="entry name" value="NadD/NMNAT"/>
</dbReference>
<gene>
    <name evidence="11 13" type="primary">nadD</name>
    <name evidence="13" type="ORF">CRV04_11825</name>
</gene>
<keyword evidence="5 11" id="KW-0808">Transferase</keyword>
<evidence type="ECO:0000256" key="1">
    <source>
        <dbReference type="ARBA" id="ARBA00002324"/>
    </source>
</evidence>
<dbReference type="RefSeq" id="WP_128997064.1">
    <property type="nucleotide sequence ID" value="NZ_PDKN01000010.1"/>
</dbReference>
<accession>A0A4Q0XMF8</accession>
<dbReference type="PANTHER" id="PTHR39321">
    <property type="entry name" value="NICOTINATE-NUCLEOTIDE ADENYLYLTRANSFERASE-RELATED"/>
    <property type="match status" value="1"/>
</dbReference>
<evidence type="ECO:0000313" key="13">
    <source>
        <dbReference type="EMBL" id="RXJ54474.1"/>
    </source>
</evidence>
<feature type="domain" description="Cytidyltransferase-like" evidence="12">
    <location>
        <begin position="5"/>
        <end position="160"/>
    </location>
</feature>
<comment type="similarity">
    <text evidence="3 11">Belongs to the NadD family.</text>
</comment>
<evidence type="ECO:0000256" key="10">
    <source>
        <dbReference type="ARBA" id="ARBA00048721"/>
    </source>
</evidence>
<dbReference type="HAMAP" id="MF_00244">
    <property type="entry name" value="NaMN_adenylyltr"/>
    <property type="match status" value="1"/>
</dbReference>
<evidence type="ECO:0000256" key="3">
    <source>
        <dbReference type="ARBA" id="ARBA00009014"/>
    </source>
</evidence>
<dbReference type="OrthoDB" id="5295945at2"/>
<comment type="function">
    <text evidence="1 11">Catalyzes the reversible adenylation of nicotinate mononucleotide (NaMN) to nicotinic acid adenine dinucleotide (NaAD).</text>
</comment>
<evidence type="ECO:0000256" key="4">
    <source>
        <dbReference type="ARBA" id="ARBA00022642"/>
    </source>
</evidence>
<dbReference type="InterPro" id="IPR014729">
    <property type="entry name" value="Rossmann-like_a/b/a_fold"/>
</dbReference>
<dbReference type="NCBIfam" id="TIGR00125">
    <property type="entry name" value="cyt_tran_rel"/>
    <property type="match status" value="1"/>
</dbReference>
<dbReference type="Gene3D" id="3.40.50.620">
    <property type="entry name" value="HUPs"/>
    <property type="match status" value="1"/>
</dbReference>
<evidence type="ECO:0000256" key="2">
    <source>
        <dbReference type="ARBA" id="ARBA00005019"/>
    </source>
</evidence>
<dbReference type="PANTHER" id="PTHR39321:SF3">
    <property type="entry name" value="PHOSPHOPANTETHEINE ADENYLYLTRANSFERASE"/>
    <property type="match status" value="1"/>
</dbReference>
<comment type="caution">
    <text evidence="13">The sequence shown here is derived from an EMBL/GenBank/DDBJ whole genome shotgun (WGS) entry which is preliminary data.</text>
</comment>
<evidence type="ECO:0000259" key="12">
    <source>
        <dbReference type="Pfam" id="PF01467"/>
    </source>
</evidence>
<keyword evidence="14" id="KW-1185">Reference proteome</keyword>
<comment type="catalytic activity">
    <reaction evidence="10 11">
        <text>nicotinate beta-D-ribonucleotide + ATP + H(+) = deamido-NAD(+) + diphosphate</text>
        <dbReference type="Rhea" id="RHEA:22860"/>
        <dbReference type="ChEBI" id="CHEBI:15378"/>
        <dbReference type="ChEBI" id="CHEBI:30616"/>
        <dbReference type="ChEBI" id="CHEBI:33019"/>
        <dbReference type="ChEBI" id="CHEBI:57502"/>
        <dbReference type="ChEBI" id="CHEBI:58437"/>
        <dbReference type="EC" id="2.7.7.18"/>
    </reaction>
</comment>
<evidence type="ECO:0000313" key="14">
    <source>
        <dbReference type="Proteomes" id="UP000290657"/>
    </source>
</evidence>
<evidence type="ECO:0000256" key="5">
    <source>
        <dbReference type="ARBA" id="ARBA00022679"/>
    </source>
</evidence>
<sequence>MKIGIFGGSFDPPHVGHEAIVNEALKKLDIDKLIIVPTFLSPFKHEFFLPPATRLELLTKLFSKDAKIEVSDYEVKQNRSVYTIETVKHFKKHYSCEKIYLIIGEDNLEKLHLWSEFERLNQMVEFVVATRETQNNHPLLYANFKRLPIDVDVSSTSIKQDLDLNAIPNVIQNDLKTIIQKV</sequence>